<gene>
    <name evidence="1" type="ORF">FH603_3121</name>
</gene>
<evidence type="ECO:0000313" key="2">
    <source>
        <dbReference type="Proteomes" id="UP000700732"/>
    </source>
</evidence>
<evidence type="ECO:0000313" key="1">
    <source>
        <dbReference type="EMBL" id="MBC3792607.1"/>
    </source>
</evidence>
<comment type="caution">
    <text evidence="1">The sequence shown here is derived from an EMBL/GenBank/DDBJ whole genome shotgun (WGS) entry which is preliminary data.</text>
</comment>
<proteinExistence type="predicted"/>
<keyword evidence="2" id="KW-1185">Reference proteome</keyword>
<organism evidence="1 2">
    <name type="scientific">Spirosoma utsteinense</name>
    <dbReference type="NCBI Taxonomy" id="2585773"/>
    <lineage>
        <taxon>Bacteria</taxon>
        <taxon>Pseudomonadati</taxon>
        <taxon>Bacteroidota</taxon>
        <taxon>Cytophagia</taxon>
        <taxon>Cytophagales</taxon>
        <taxon>Cytophagaceae</taxon>
        <taxon>Spirosoma</taxon>
    </lineage>
</organism>
<dbReference type="Proteomes" id="UP000700732">
    <property type="component" value="Unassembled WGS sequence"/>
</dbReference>
<protein>
    <submittedName>
        <fullName evidence="1">Uncharacterized protein</fullName>
    </submittedName>
</protein>
<name>A0ABR6W7P5_9BACT</name>
<accession>A0ABR6W7P5</accession>
<sequence>MPYSTHFNRSNYQKSCAYKRKDSRGFVWAWSLNRFDRAHFSNYRFDEPDTTTIGKGEIQAIG</sequence>
<dbReference type="EMBL" id="VFIA01000017">
    <property type="protein sequence ID" value="MBC3792607.1"/>
    <property type="molecule type" value="Genomic_DNA"/>
</dbReference>
<dbReference type="RefSeq" id="WP_186738372.1">
    <property type="nucleotide sequence ID" value="NZ_VFIA01000017.1"/>
</dbReference>
<reference evidence="1 2" key="1">
    <citation type="submission" date="2019-06" db="EMBL/GenBank/DDBJ databases">
        <title>Spirosoma utsteinense sp. nov. isolated from Antarctic ice-free soils.</title>
        <authorList>
            <person name="Tahon G."/>
        </authorList>
    </citation>
    <scope>NUCLEOTIDE SEQUENCE [LARGE SCALE GENOMIC DNA]</scope>
    <source>
        <strain evidence="1 2">LMG 31447</strain>
    </source>
</reference>